<keyword evidence="5 10" id="KW-0862">Zinc</keyword>
<evidence type="ECO:0000256" key="8">
    <source>
        <dbReference type="ARBA" id="ARBA00030762"/>
    </source>
</evidence>
<dbReference type="InterPro" id="IPR049071">
    <property type="entry name" value="MPI_cupin_dom"/>
</dbReference>
<name>A0A2V1K6U3_9ACTO</name>
<comment type="catalytic activity">
    <reaction evidence="1">
        <text>D-mannose 6-phosphate = D-fructose 6-phosphate</text>
        <dbReference type="Rhea" id="RHEA:12356"/>
        <dbReference type="ChEBI" id="CHEBI:58735"/>
        <dbReference type="ChEBI" id="CHEBI:61527"/>
        <dbReference type="EC" id="5.3.1.8"/>
    </reaction>
</comment>
<dbReference type="OrthoDB" id="9792649at2"/>
<comment type="caution">
    <text evidence="13">The sequence shown here is derived from an EMBL/GenBank/DDBJ whole genome shotgun (WGS) entry which is preliminary data.</text>
</comment>
<dbReference type="InterPro" id="IPR016305">
    <property type="entry name" value="Mannose-6-P_Isomerase"/>
</dbReference>
<evidence type="ECO:0000256" key="6">
    <source>
        <dbReference type="ARBA" id="ARBA00023235"/>
    </source>
</evidence>
<feature type="binding site" evidence="10">
    <location>
        <position position="277"/>
    </location>
    <ligand>
        <name>Zn(2+)</name>
        <dbReference type="ChEBI" id="CHEBI:29105"/>
    </ligand>
</feature>
<dbReference type="EC" id="5.3.1.8" evidence="3"/>
<evidence type="ECO:0000259" key="12">
    <source>
        <dbReference type="Pfam" id="PF21621"/>
    </source>
</evidence>
<dbReference type="SUPFAM" id="SSF51182">
    <property type="entry name" value="RmlC-like cupins"/>
    <property type="match status" value="1"/>
</dbReference>
<dbReference type="Proteomes" id="UP000245283">
    <property type="component" value="Unassembled WGS sequence"/>
</dbReference>
<feature type="domain" description="Phosphomannose isomerase type I catalytic" evidence="11">
    <location>
        <begin position="68"/>
        <end position="167"/>
    </location>
</feature>
<accession>A0A2V1K6U3</accession>
<dbReference type="GO" id="GO:0009298">
    <property type="term" value="P:GDP-mannose biosynthetic process"/>
    <property type="evidence" value="ECO:0007669"/>
    <property type="project" value="InterPro"/>
</dbReference>
<feature type="active site" evidence="9">
    <location>
        <position position="296"/>
    </location>
</feature>
<dbReference type="PANTHER" id="PTHR10309">
    <property type="entry name" value="MANNOSE-6-PHOSPHATE ISOMERASE"/>
    <property type="match status" value="1"/>
</dbReference>
<gene>
    <name evidence="13" type="primary">manA</name>
    <name evidence="13" type="ORF">DD236_01950</name>
</gene>
<dbReference type="Gene3D" id="2.60.120.10">
    <property type="entry name" value="Jelly Rolls"/>
    <property type="match status" value="2"/>
</dbReference>
<dbReference type="Pfam" id="PF20511">
    <property type="entry name" value="PMI_typeI_cat"/>
    <property type="match status" value="1"/>
</dbReference>
<dbReference type="AlphaFoldDB" id="A0A2V1K6U3"/>
<dbReference type="InterPro" id="IPR011051">
    <property type="entry name" value="RmlC_Cupin_sf"/>
</dbReference>
<feature type="binding site" evidence="10">
    <location>
        <position position="152"/>
    </location>
    <ligand>
        <name>Zn(2+)</name>
        <dbReference type="ChEBI" id="CHEBI:29105"/>
    </ligand>
</feature>
<dbReference type="Pfam" id="PF21621">
    <property type="entry name" value="MPI_cupin_dom"/>
    <property type="match status" value="1"/>
</dbReference>
<protein>
    <recommendedName>
        <fullName evidence="3">mannose-6-phosphate isomerase</fullName>
        <ecNumber evidence="3">5.3.1.8</ecNumber>
    </recommendedName>
    <alternativeName>
        <fullName evidence="7">Phosphohexomutase</fullName>
    </alternativeName>
    <alternativeName>
        <fullName evidence="8">Phosphomannose isomerase</fullName>
    </alternativeName>
</protein>
<feature type="binding site" evidence="10">
    <location>
        <position position="117"/>
    </location>
    <ligand>
        <name>Zn(2+)</name>
        <dbReference type="ChEBI" id="CHEBI:29105"/>
    </ligand>
</feature>
<dbReference type="EMBL" id="QETB01000001">
    <property type="protein sequence ID" value="PWF27188.1"/>
    <property type="molecule type" value="Genomic_DNA"/>
</dbReference>
<keyword evidence="14" id="KW-1185">Reference proteome</keyword>
<sequence>MERLQGRARDYAWGGPEAIPGLFGYPPARGPVAEVWLGAHPDDSARVGVASSEPLFDPAQLYGIGEGAAVHEQTLEDFIASDPLRALGEDILEGYGSTLPYLIKLIAPTQPLSLQVHPSKAQAQEGFDAEEAAGISRSASTRNYRDRNAKPELVYALSSFEALVGFRTPRRIAEVIKGLRTPLAEKLRRMVLREGVQAAFSYLVSPETAPSSDRVVKLVEACAERDPEKSPSRRADAAVVSLADTYPEDPTVLASLLMNPVSLRPGEALYIPDGTVHAYRRGVAVEIMASSDNVLRAGLTEKHIDVPELLKIVRADAAPPMRIAPERVSPSTSVFYAPVEDFELSIVNLADANVWDSQRSEGPRTVVCLEGAVRIQAGGQTMVVNQGQAAFVGADEGRLWLRGFGKVVIAAVP</sequence>
<evidence type="ECO:0000256" key="9">
    <source>
        <dbReference type="PIRSR" id="PIRSR001480-1"/>
    </source>
</evidence>
<evidence type="ECO:0000256" key="10">
    <source>
        <dbReference type="PIRSR" id="PIRSR001480-2"/>
    </source>
</evidence>
<evidence type="ECO:0000256" key="7">
    <source>
        <dbReference type="ARBA" id="ARBA00029741"/>
    </source>
</evidence>
<reference evidence="14" key="1">
    <citation type="submission" date="2018-05" db="EMBL/GenBank/DDBJ databases">
        <authorList>
            <person name="Li Y."/>
        </authorList>
    </citation>
    <scope>NUCLEOTIDE SEQUENCE [LARGE SCALE GENOMIC DNA]</scope>
    <source>
        <strain evidence="14">sk1b4</strain>
    </source>
</reference>
<feature type="domain" description="Mannose-6-phosphate isomerase cupin" evidence="12">
    <location>
        <begin position="335"/>
        <end position="409"/>
    </location>
</feature>
<keyword evidence="6 13" id="KW-0413">Isomerase</keyword>
<comment type="similarity">
    <text evidence="2">Belongs to the mannose-6-phosphate isomerase type 1 family.</text>
</comment>
<evidence type="ECO:0000259" key="11">
    <source>
        <dbReference type="Pfam" id="PF20511"/>
    </source>
</evidence>
<dbReference type="GO" id="GO:0004476">
    <property type="term" value="F:mannose-6-phosphate isomerase activity"/>
    <property type="evidence" value="ECO:0007669"/>
    <property type="project" value="UniProtKB-EC"/>
</dbReference>
<dbReference type="InterPro" id="IPR014710">
    <property type="entry name" value="RmlC-like_jellyroll"/>
</dbReference>
<dbReference type="InterPro" id="IPR001250">
    <property type="entry name" value="Man6P_Isoase-1"/>
</dbReference>
<evidence type="ECO:0000256" key="3">
    <source>
        <dbReference type="ARBA" id="ARBA00011956"/>
    </source>
</evidence>
<evidence type="ECO:0000256" key="4">
    <source>
        <dbReference type="ARBA" id="ARBA00022723"/>
    </source>
</evidence>
<dbReference type="CDD" id="cd07011">
    <property type="entry name" value="cupin_PMI_type_I_N"/>
    <property type="match status" value="1"/>
</dbReference>
<evidence type="ECO:0000313" key="14">
    <source>
        <dbReference type="Proteomes" id="UP000245283"/>
    </source>
</evidence>
<dbReference type="Gene3D" id="1.10.441.10">
    <property type="entry name" value="Phosphomannose Isomerase, domain 2"/>
    <property type="match status" value="1"/>
</dbReference>
<dbReference type="NCBIfam" id="TIGR00218">
    <property type="entry name" value="manA"/>
    <property type="match status" value="1"/>
</dbReference>
<dbReference type="GO" id="GO:0005975">
    <property type="term" value="P:carbohydrate metabolic process"/>
    <property type="evidence" value="ECO:0007669"/>
    <property type="project" value="InterPro"/>
</dbReference>
<evidence type="ECO:0000313" key="13">
    <source>
        <dbReference type="EMBL" id="PWF27188.1"/>
    </source>
</evidence>
<comment type="cofactor">
    <cofactor evidence="10">
        <name>Zn(2+)</name>
        <dbReference type="ChEBI" id="CHEBI:29105"/>
    </cofactor>
    <text evidence="10">Binds 1 zinc ion per subunit.</text>
</comment>
<evidence type="ECO:0000256" key="2">
    <source>
        <dbReference type="ARBA" id="ARBA00010772"/>
    </source>
</evidence>
<proteinExistence type="inferred from homology"/>
<feature type="binding site" evidence="10">
    <location>
        <position position="115"/>
    </location>
    <ligand>
        <name>Zn(2+)</name>
        <dbReference type="ChEBI" id="CHEBI:29105"/>
    </ligand>
</feature>
<dbReference type="PIRSF" id="PIRSF001480">
    <property type="entry name" value="Mannose-6-phosphate_isomerase"/>
    <property type="match status" value="1"/>
</dbReference>
<dbReference type="GO" id="GO:0005829">
    <property type="term" value="C:cytosol"/>
    <property type="evidence" value="ECO:0007669"/>
    <property type="project" value="TreeGrafter"/>
</dbReference>
<evidence type="ECO:0000256" key="1">
    <source>
        <dbReference type="ARBA" id="ARBA00000757"/>
    </source>
</evidence>
<dbReference type="PRINTS" id="PR00714">
    <property type="entry name" value="MAN6PISMRASE"/>
</dbReference>
<dbReference type="PANTHER" id="PTHR10309:SF0">
    <property type="entry name" value="MANNOSE-6-PHOSPHATE ISOMERASE"/>
    <property type="match status" value="1"/>
</dbReference>
<evidence type="ECO:0000256" key="5">
    <source>
        <dbReference type="ARBA" id="ARBA00022833"/>
    </source>
</evidence>
<dbReference type="RefSeq" id="WP_109092688.1">
    <property type="nucleotide sequence ID" value="NZ_QETB01000001.1"/>
</dbReference>
<keyword evidence="4 10" id="KW-0479">Metal-binding</keyword>
<dbReference type="InterPro" id="IPR046457">
    <property type="entry name" value="PMI_typeI_cat"/>
</dbReference>
<organism evidence="13 14">
    <name type="scientific">Ancrocorticia populi</name>
    <dbReference type="NCBI Taxonomy" id="2175228"/>
    <lineage>
        <taxon>Bacteria</taxon>
        <taxon>Bacillati</taxon>
        <taxon>Actinomycetota</taxon>
        <taxon>Actinomycetes</taxon>
        <taxon>Actinomycetales</taxon>
        <taxon>Actinomycetaceae</taxon>
        <taxon>Ancrocorticia</taxon>
    </lineage>
</organism>
<dbReference type="GO" id="GO:0008270">
    <property type="term" value="F:zinc ion binding"/>
    <property type="evidence" value="ECO:0007669"/>
    <property type="project" value="InterPro"/>
</dbReference>